<proteinExistence type="predicted"/>
<dbReference type="InterPro" id="IPR026928">
    <property type="entry name" value="FAX/IsoI-like"/>
</dbReference>
<feature type="domain" description="Metaxin glutathione S-transferase" evidence="1">
    <location>
        <begin position="169"/>
        <end position="227"/>
    </location>
</feature>
<accession>A0ABS6VTD8</accession>
<dbReference type="InterPro" id="IPR040079">
    <property type="entry name" value="Glutathione_S-Trfase"/>
</dbReference>
<dbReference type="Pfam" id="PF17171">
    <property type="entry name" value="GST_C_6"/>
    <property type="match status" value="1"/>
</dbReference>
<dbReference type="PANTHER" id="PTHR12289:SF41">
    <property type="entry name" value="FAILED AXON CONNECTIONS-RELATED"/>
    <property type="match status" value="1"/>
</dbReference>
<name>A0ABS6VTD8_9GAMM</name>
<evidence type="ECO:0000313" key="4">
    <source>
        <dbReference type="Proteomes" id="UP001166291"/>
    </source>
</evidence>
<reference evidence="3" key="1">
    <citation type="submission" date="2021-07" db="EMBL/GenBank/DDBJ databases">
        <title>Zhongshania sp. CAU 1632 isolated from seawater.</title>
        <authorList>
            <person name="Kim W."/>
        </authorList>
    </citation>
    <scope>NUCLEOTIDE SEQUENCE</scope>
    <source>
        <strain evidence="3">CAU 1632</strain>
    </source>
</reference>
<dbReference type="SFLD" id="SFLDG01200">
    <property type="entry name" value="SUF1.1"/>
    <property type="match status" value="1"/>
</dbReference>
<dbReference type="EMBL" id="JAHWDQ010000003">
    <property type="protein sequence ID" value="MBW2941567.1"/>
    <property type="molecule type" value="Genomic_DNA"/>
</dbReference>
<comment type="caution">
    <text evidence="3">The sequence shown here is derived from an EMBL/GenBank/DDBJ whole genome shotgun (WGS) entry which is preliminary data.</text>
</comment>
<dbReference type="Proteomes" id="UP001166291">
    <property type="component" value="Unassembled WGS sequence"/>
</dbReference>
<dbReference type="PANTHER" id="PTHR12289">
    <property type="entry name" value="METAXIN RELATED"/>
    <property type="match status" value="1"/>
</dbReference>
<dbReference type="RefSeq" id="WP_219043806.1">
    <property type="nucleotide sequence ID" value="NZ_JAHWDQ010000003.1"/>
</dbReference>
<dbReference type="InterPro" id="IPR012336">
    <property type="entry name" value="Thioredoxin-like_fold"/>
</dbReference>
<sequence length="233" mass="26625">MITLYGFNEAFGLVDASPFVLKVDVYLRMAGLEFERKSAISNLQNAPKGKLPYIVDGDKTIADSAFILDYLNAKADVTMSSALSPEQRAQAYLIAKSLDENLYWCLLYSRWVCEDTWPQTKAAFFGSLPFPLNHGAAWWVRKNVRSTIYKQGMGRHSKDEVKQIFVYTMDSLSILLGTKPYFMTDKPSFLDACVFAFLAEFVLVTIDNEFNTIAKRYENLTSYCQQIHARYYV</sequence>
<dbReference type="SFLD" id="SFLDS00019">
    <property type="entry name" value="Glutathione_Transferase_(cytos"/>
    <property type="match status" value="1"/>
</dbReference>
<organism evidence="3 4">
    <name type="scientific">Zhongshania aquimaris</name>
    <dbReference type="NCBI Taxonomy" id="2857107"/>
    <lineage>
        <taxon>Bacteria</taxon>
        <taxon>Pseudomonadati</taxon>
        <taxon>Pseudomonadota</taxon>
        <taxon>Gammaproteobacteria</taxon>
        <taxon>Cellvibrionales</taxon>
        <taxon>Spongiibacteraceae</taxon>
        <taxon>Zhongshania</taxon>
    </lineage>
</organism>
<dbReference type="InterPro" id="IPR033468">
    <property type="entry name" value="Metaxin_GST"/>
</dbReference>
<evidence type="ECO:0000313" key="3">
    <source>
        <dbReference type="EMBL" id="MBW2941567.1"/>
    </source>
</evidence>
<gene>
    <name evidence="3" type="ORF">KXJ70_12295</name>
</gene>
<dbReference type="Pfam" id="PF17172">
    <property type="entry name" value="GST_N_4"/>
    <property type="match status" value="1"/>
</dbReference>
<dbReference type="SFLD" id="SFLDG01180">
    <property type="entry name" value="SUF1"/>
    <property type="match status" value="1"/>
</dbReference>
<feature type="domain" description="Thioredoxin-like fold" evidence="2">
    <location>
        <begin position="18"/>
        <end position="115"/>
    </location>
</feature>
<dbReference type="InterPro" id="IPR050931">
    <property type="entry name" value="Mito_Protein_Transport_Metaxin"/>
</dbReference>
<keyword evidence="4" id="KW-1185">Reference proteome</keyword>
<protein>
    <submittedName>
        <fullName evidence="3">Glutathione S-transferase family protein</fullName>
    </submittedName>
</protein>
<evidence type="ECO:0000259" key="2">
    <source>
        <dbReference type="Pfam" id="PF17172"/>
    </source>
</evidence>
<evidence type="ECO:0000259" key="1">
    <source>
        <dbReference type="Pfam" id="PF17171"/>
    </source>
</evidence>